<protein>
    <recommendedName>
        <fullName evidence="6">Sugar ABC transporter substrate-binding protein</fullName>
    </recommendedName>
</protein>
<evidence type="ECO:0008006" key="6">
    <source>
        <dbReference type="Google" id="ProtNLM"/>
    </source>
</evidence>
<comment type="caution">
    <text evidence="4">The sequence shown here is derived from an EMBL/GenBank/DDBJ whole genome shotgun (WGS) entry which is preliminary data.</text>
</comment>
<comment type="subcellular location">
    <subcellularLocation>
        <location evidence="1">Periplasm</location>
    </subcellularLocation>
</comment>
<dbReference type="Gene3D" id="3.40.190.10">
    <property type="entry name" value="Periplasmic binding protein-like II"/>
    <property type="match status" value="2"/>
</dbReference>
<organism evidence="4 5">
    <name type="scientific">Metarhizobium album</name>
    <dbReference type="NCBI Taxonomy" id="2182425"/>
    <lineage>
        <taxon>Bacteria</taxon>
        <taxon>Pseudomonadati</taxon>
        <taxon>Pseudomonadota</taxon>
        <taxon>Alphaproteobacteria</taxon>
        <taxon>Hyphomicrobiales</taxon>
        <taxon>Rhizobiaceae</taxon>
        <taxon>Metarhizobium</taxon>
    </lineage>
</organism>
<evidence type="ECO:0000313" key="5">
    <source>
        <dbReference type="Proteomes" id="UP000245252"/>
    </source>
</evidence>
<evidence type="ECO:0000256" key="2">
    <source>
        <dbReference type="ARBA" id="ARBA00008520"/>
    </source>
</evidence>
<name>A0A2U2DNG3_9HYPH</name>
<gene>
    <name evidence="4" type="ORF">DEM27_18100</name>
</gene>
<dbReference type="GO" id="GO:0042597">
    <property type="term" value="C:periplasmic space"/>
    <property type="evidence" value="ECO:0007669"/>
    <property type="project" value="UniProtKB-SubCell"/>
</dbReference>
<reference evidence="4 5" key="1">
    <citation type="submission" date="2018-05" db="EMBL/GenBank/DDBJ databases">
        <title>The draft genome of strain NS-104.</title>
        <authorList>
            <person name="Hang P."/>
            <person name="Jiang J."/>
        </authorList>
    </citation>
    <scope>NUCLEOTIDE SEQUENCE [LARGE SCALE GENOMIC DNA]</scope>
    <source>
        <strain evidence="4 5">NS-104</strain>
    </source>
</reference>
<proteinExistence type="inferred from homology"/>
<dbReference type="PANTHER" id="PTHR43649:SF12">
    <property type="entry name" value="DIACETYLCHITOBIOSE BINDING PROTEIN DASA"/>
    <property type="match status" value="1"/>
</dbReference>
<evidence type="ECO:0000313" key="4">
    <source>
        <dbReference type="EMBL" id="PWE54856.1"/>
    </source>
</evidence>
<dbReference type="OrthoDB" id="9804061at2"/>
<keyword evidence="3" id="KW-0574">Periplasm</keyword>
<evidence type="ECO:0000256" key="1">
    <source>
        <dbReference type="ARBA" id="ARBA00004418"/>
    </source>
</evidence>
<dbReference type="Proteomes" id="UP000245252">
    <property type="component" value="Unassembled WGS sequence"/>
</dbReference>
<dbReference type="SUPFAM" id="SSF53850">
    <property type="entry name" value="Periplasmic binding protein-like II"/>
    <property type="match status" value="1"/>
</dbReference>
<keyword evidence="5" id="KW-1185">Reference proteome</keyword>
<dbReference type="EMBL" id="QFBC01000008">
    <property type="protein sequence ID" value="PWE54856.1"/>
    <property type="molecule type" value="Genomic_DNA"/>
</dbReference>
<dbReference type="InterPro" id="IPR050490">
    <property type="entry name" value="Bact_solute-bd_prot1"/>
</dbReference>
<evidence type="ECO:0000256" key="3">
    <source>
        <dbReference type="ARBA" id="ARBA00022764"/>
    </source>
</evidence>
<comment type="similarity">
    <text evidence="2">Belongs to the bacterial solute-binding protein 1 family.</text>
</comment>
<dbReference type="PANTHER" id="PTHR43649">
    <property type="entry name" value="ARABINOSE-BINDING PROTEIN-RELATED"/>
    <property type="match status" value="1"/>
</dbReference>
<dbReference type="Pfam" id="PF01547">
    <property type="entry name" value="SBP_bac_1"/>
    <property type="match status" value="1"/>
</dbReference>
<dbReference type="AlphaFoldDB" id="A0A2U2DNG3"/>
<dbReference type="InterPro" id="IPR006059">
    <property type="entry name" value="SBP"/>
</dbReference>
<accession>A0A2U2DNG3</accession>
<dbReference type="CDD" id="cd13585">
    <property type="entry name" value="PBP2_TMBP_like"/>
    <property type="match status" value="1"/>
</dbReference>
<sequence length="517" mass="56547">MKIKKLSLSLVPVLSKLAFELKRYRLSNRKASEAETMGRIGALRGRRRPVRTFQGGKSMQRRHFTRRATLKSLLAATALVACVPSAGALAAEFDWRQKQGTEINIGFSAHSMSDALIAMLPEFESATGIKVNYEVAPENDFRVKLNAQLASGDGSVDIFMTGPSTNWEYAAGKWIEDLQPFVDDPALTDPAWDFSDFFGNAVDVNRWTGEEFGGLGKGPLYAIPMNEEGYSLTYRKDVLEKEGIKVPETLDELIAAAQKLKGVEFDGKVLDGIVVRGQEFWPTLITGYGSVLAAYGATDLRADGTSAADSPEAIEATRKWIELLKAGPADIASYGWEQAQAHFAAGNSVFLLDADHMAEVFENPQKSQVAGKVGYALAPSGPAGRGSGIWLWSLGINAFSDNKEGAWLFIQWASSKAIMARTVPYGNINPTRRSVAEGPEMTKYVATWGNYNKVWTENLEKYAKWRWNPSTSFSEAGNRWALAAQKSFTLGTDPAETLKAAATDINAVMERVRAAAQ</sequence>